<comment type="catalytic activity">
    <reaction evidence="1">
        <text>ATP + protein L-histidine = ADP + protein N-phospho-L-histidine.</text>
        <dbReference type="EC" id="2.7.13.3"/>
    </reaction>
</comment>
<feature type="compositionally biased region" description="Polar residues" evidence="7">
    <location>
        <begin position="239"/>
        <end position="252"/>
    </location>
</feature>
<dbReference type="EMBL" id="PPCN01000002">
    <property type="protein sequence ID" value="POF32664.1"/>
    <property type="molecule type" value="Genomic_DNA"/>
</dbReference>
<evidence type="ECO:0000256" key="1">
    <source>
        <dbReference type="ARBA" id="ARBA00000085"/>
    </source>
</evidence>
<dbReference type="Pfam" id="PF00512">
    <property type="entry name" value="HisKA"/>
    <property type="match status" value="1"/>
</dbReference>
<dbReference type="Gene3D" id="3.30.565.10">
    <property type="entry name" value="Histidine kinase-like ATPase, C-terminal domain"/>
    <property type="match status" value="1"/>
</dbReference>
<dbReference type="OrthoDB" id="9801651at2"/>
<dbReference type="InterPro" id="IPR036097">
    <property type="entry name" value="HisK_dim/P_sf"/>
</dbReference>
<dbReference type="RefSeq" id="WP_103221668.1">
    <property type="nucleotide sequence ID" value="NZ_PPCN01000002.1"/>
</dbReference>
<dbReference type="InterPro" id="IPR004358">
    <property type="entry name" value="Sig_transdc_His_kin-like_C"/>
</dbReference>
<dbReference type="PROSITE" id="PS50109">
    <property type="entry name" value="HIS_KIN"/>
    <property type="match status" value="1"/>
</dbReference>
<dbReference type="SMART" id="SM00448">
    <property type="entry name" value="REC"/>
    <property type="match status" value="1"/>
</dbReference>
<keyword evidence="11" id="KW-1185">Reference proteome</keyword>
<dbReference type="SMART" id="SM00387">
    <property type="entry name" value="HATPase_c"/>
    <property type="match status" value="1"/>
</dbReference>
<feature type="compositionally biased region" description="Basic and acidic residues" evidence="7">
    <location>
        <begin position="228"/>
        <end position="238"/>
    </location>
</feature>
<evidence type="ECO:0000256" key="6">
    <source>
        <dbReference type="PROSITE-ProRule" id="PRU00169"/>
    </source>
</evidence>
<dbReference type="InterPro" id="IPR036890">
    <property type="entry name" value="HATPase_C_sf"/>
</dbReference>
<organism evidence="10 11">
    <name type="scientific">Roseibium marinum</name>
    <dbReference type="NCBI Taxonomy" id="281252"/>
    <lineage>
        <taxon>Bacteria</taxon>
        <taxon>Pseudomonadati</taxon>
        <taxon>Pseudomonadota</taxon>
        <taxon>Alphaproteobacteria</taxon>
        <taxon>Hyphomicrobiales</taxon>
        <taxon>Stappiaceae</taxon>
        <taxon>Roseibium</taxon>
    </lineage>
</organism>
<name>A0A2S3UY99_9HYPH</name>
<reference evidence="10 11" key="1">
    <citation type="submission" date="2018-01" db="EMBL/GenBank/DDBJ databases">
        <title>Genomic Encyclopedia of Archaeal and Bacterial Type Strains, Phase II (KMG-II): from individual species to whole genera.</title>
        <authorList>
            <person name="Goeker M."/>
        </authorList>
    </citation>
    <scope>NUCLEOTIDE SEQUENCE [LARGE SCALE GENOMIC DNA]</scope>
    <source>
        <strain evidence="10 11">DSM 17023</strain>
    </source>
</reference>
<dbReference type="Pfam" id="PF02518">
    <property type="entry name" value="HATPase_c"/>
    <property type="match status" value="1"/>
</dbReference>
<evidence type="ECO:0000313" key="11">
    <source>
        <dbReference type="Proteomes" id="UP000236959"/>
    </source>
</evidence>
<feature type="modified residue" description="4-aspartylphosphate" evidence="6">
    <location>
        <position position="309"/>
    </location>
</feature>
<protein>
    <recommendedName>
        <fullName evidence="2">histidine kinase</fullName>
        <ecNumber evidence="2">2.7.13.3</ecNumber>
    </recommendedName>
</protein>
<dbReference type="CDD" id="cd00082">
    <property type="entry name" value="HisKA"/>
    <property type="match status" value="1"/>
</dbReference>
<proteinExistence type="predicted"/>
<dbReference type="PROSITE" id="PS50110">
    <property type="entry name" value="RESPONSE_REGULATORY"/>
    <property type="match status" value="1"/>
</dbReference>
<keyword evidence="3 6" id="KW-0597">Phosphoprotein</keyword>
<dbReference type="Gene3D" id="3.40.50.2300">
    <property type="match status" value="1"/>
</dbReference>
<dbReference type="CDD" id="cd17546">
    <property type="entry name" value="REC_hyHK_CKI1_RcsC-like"/>
    <property type="match status" value="1"/>
</dbReference>
<dbReference type="SMART" id="SM00388">
    <property type="entry name" value="HisKA"/>
    <property type="match status" value="1"/>
</dbReference>
<evidence type="ECO:0000256" key="3">
    <source>
        <dbReference type="ARBA" id="ARBA00022553"/>
    </source>
</evidence>
<dbReference type="SUPFAM" id="SSF47384">
    <property type="entry name" value="Homodimeric domain of signal transducing histidine kinase"/>
    <property type="match status" value="1"/>
</dbReference>
<dbReference type="Pfam" id="PF00072">
    <property type="entry name" value="Response_reg"/>
    <property type="match status" value="1"/>
</dbReference>
<dbReference type="AlphaFoldDB" id="A0A2S3UY99"/>
<dbReference type="InterPro" id="IPR003661">
    <property type="entry name" value="HisK_dim/P_dom"/>
</dbReference>
<evidence type="ECO:0000259" key="8">
    <source>
        <dbReference type="PROSITE" id="PS50109"/>
    </source>
</evidence>
<keyword evidence="4" id="KW-0808">Transferase</keyword>
<comment type="caution">
    <text evidence="10">The sequence shown here is derived from an EMBL/GenBank/DDBJ whole genome shotgun (WGS) entry which is preliminary data.</text>
</comment>
<feature type="domain" description="Response regulatory" evidence="9">
    <location>
        <begin position="260"/>
        <end position="376"/>
    </location>
</feature>
<dbReference type="InterPro" id="IPR003594">
    <property type="entry name" value="HATPase_dom"/>
</dbReference>
<evidence type="ECO:0000256" key="2">
    <source>
        <dbReference type="ARBA" id="ARBA00012438"/>
    </source>
</evidence>
<dbReference type="PRINTS" id="PR00344">
    <property type="entry name" value="BCTRLSENSOR"/>
</dbReference>
<evidence type="ECO:0000256" key="7">
    <source>
        <dbReference type="SAM" id="MobiDB-lite"/>
    </source>
</evidence>
<evidence type="ECO:0000259" key="9">
    <source>
        <dbReference type="PROSITE" id="PS50110"/>
    </source>
</evidence>
<dbReference type="InterPro" id="IPR001789">
    <property type="entry name" value="Sig_transdc_resp-reg_receiver"/>
</dbReference>
<gene>
    <name evidence="10" type="ORF">CLV41_10267</name>
</gene>
<dbReference type="InterPro" id="IPR005467">
    <property type="entry name" value="His_kinase_dom"/>
</dbReference>
<sequence length="387" mass="41150">MADPDDDSVKIALLAHDLRTPLAAMRLTAELIGNGPLDDTQREHLSILIRSIDALTQLTGDLIPSTGSGAQNARIRIADIVSDVAGLFRIAAEVKDLSFKVSVEEPVKDIFTGHGGALRRVLTTLLDNAVKYTPEGGIAVTVRFIPAEGSGEQEMVALSVDDSGPGIDPEEQARLFRPFVRGRHGRETGPGTGLGLWGTQQLLQEMGGQLRLTRAETGGSRFEVRIPAEGEEAGDRDVGNSTPSAAVRQQSPSASGLSAHVLIVDDNDTNCRLLEALLESFGISSEIAKSGEQAIGLVGKSTFDAVLLDLHMPGMSGVETAEELKHLRPEAELPLIAVTAALESVDDDRLRQVGFQEILTKPLSPVGLYEAMVLALRSRSGSGSQDK</sequence>
<evidence type="ECO:0000313" key="10">
    <source>
        <dbReference type="EMBL" id="POF32664.1"/>
    </source>
</evidence>
<evidence type="ECO:0000256" key="5">
    <source>
        <dbReference type="ARBA" id="ARBA00022777"/>
    </source>
</evidence>
<feature type="region of interest" description="Disordered" evidence="7">
    <location>
        <begin position="228"/>
        <end position="252"/>
    </location>
</feature>
<dbReference type="PANTHER" id="PTHR43047">
    <property type="entry name" value="TWO-COMPONENT HISTIDINE PROTEIN KINASE"/>
    <property type="match status" value="1"/>
</dbReference>
<dbReference type="Gene3D" id="1.10.287.130">
    <property type="match status" value="1"/>
</dbReference>
<dbReference type="GO" id="GO:0000155">
    <property type="term" value="F:phosphorelay sensor kinase activity"/>
    <property type="evidence" value="ECO:0007669"/>
    <property type="project" value="InterPro"/>
</dbReference>
<dbReference type="SUPFAM" id="SSF52172">
    <property type="entry name" value="CheY-like"/>
    <property type="match status" value="1"/>
</dbReference>
<keyword evidence="5" id="KW-0418">Kinase</keyword>
<evidence type="ECO:0000256" key="4">
    <source>
        <dbReference type="ARBA" id="ARBA00022679"/>
    </source>
</evidence>
<dbReference type="SUPFAM" id="SSF55874">
    <property type="entry name" value="ATPase domain of HSP90 chaperone/DNA topoisomerase II/histidine kinase"/>
    <property type="match status" value="1"/>
</dbReference>
<feature type="domain" description="Histidine kinase" evidence="8">
    <location>
        <begin position="13"/>
        <end position="230"/>
    </location>
</feature>
<accession>A0A2S3UY99</accession>
<dbReference type="Proteomes" id="UP000236959">
    <property type="component" value="Unassembled WGS sequence"/>
</dbReference>
<dbReference type="InterPro" id="IPR011006">
    <property type="entry name" value="CheY-like_superfamily"/>
</dbReference>
<dbReference type="EC" id="2.7.13.3" evidence="2"/>